<comment type="caution">
    <text evidence="2">The sequence shown here is derived from an EMBL/GenBank/DDBJ whole genome shotgun (WGS) entry which is preliminary data.</text>
</comment>
<gene>
    <name evidence="2" type="ORF">B0T10DRAFT_271312</name>
</gene>
<evidence type="ECO:0000313" key="3">
    <source>
        <dbReference type="Proteomes" id="UP000777438"/>
    </source>
</evidence>
<feature type="signal peptide" evidence="1">
    <location>
        <begin position="1"/>
        <end position="19"/>
    </location>
</feature>
<name>A0A9P8WBM9_9HYPO</name>
<evidence type="ECO:0008006" key="4">
    <source>
        <dbReference type="Google" id="ProtNLM"/>
    </source>
</evidence>
<feature type="chain" id="PRO_5040378553" description="Secreted protein" evidence="1">
    <location>
        <begin position="20"/>
        <end position="83"/>
    </location>
</feature>
<sequence length="83" mass="8685">MPSAHKAFILLLLPLPTHLWSSPCPCHDPCLASPQVNPLLPGANFLGPSLVLSHGVAQWCRRSSAATTKSTGPTTTTTLLVTG</sequence>
<dbReference type="AlphaFoldDB" id="A0A9P8WBM9"/>
<dbReference type="EMBL" id="JAGPYM010000006">
    <property type="protein sequence ID" value="KAH6893345.1"/>
    <property type="molecule type" value="Genomic_DNA"/>
</dbReference>
<evidence type="ECO:0000313" key="2">
    <source>
        <dbReference type="EMBL" id="KAH6893345.1"/>
    </source>
</evidence>
<proteinExistence type="predicted"/>
<accession>A0A9P8WBM9</accession>
<protein>
    <recommendedName>
        <fullName evidence="4">Secreted protein</fullName>
    </recommendedName>
</protein>
<keyword evidence="3" id="KW-1185">Reference proteome</keyword>
<dbReference type="Proteomes" id="UP000777438">
    <property type="component" value="Unassembled WGS sequence"/>
</dbReference>
<reference evidence="2 3" key="1">
    <citation type="journal article" date="2021" name="Nat. Commun.">
        <title>Genetic determinants of endophytism in the Arabidopsis root mycobiome.</title>
        <authorList>
            <person name="Mesny F."/>
            <person name="Miyauchi S."/>
            <person name="Thiergart T."/>
            <person name="Pickel B."/>
            <person name="Atanasova L."/>
            <person name="Karlsson M."/>
            <person name="Huettel B."/>
            <person name="Barry K.W."/>
            <person name="Haridas S."/>
            <person name="Chen C."/>
            <person name="Bauer D."/>
            <person name="Andreopoulos W."/>
            <person name="Pangilinan J."/>
            <person name="LaButti K."/>
            <person name="Riley R."/>
            <person name="Lipzen A."/>
            <person name="Clum A."/>
            <person name="Drula E."/>
            <person name="Henrissat B."/>
            <person name="Kohler A."/>
            <person name="Grigoriev I.V."/>
            <person name="Martin F.M."/>
            <person name="Hacquard S."/>
        </authorList>
    </citation>
    <scope>NUCLEOTIDE SEQUENCE [LARGE SCALE GENOMIC DNA]</scope>
    <source>
        <strain evidence="2 3">MPI-CAGE-CH-0241</strain>
    </source>
</reference>
<keyword evidence="1" id="KW-0732">Signal</keyword>
<evidence type="ECO:0000256" key="1">
    <source>
        <dbReference type="SAM" id="SignalP"/>
    </source>
</evidence>
<organism evidence="2 3">
    <name type="scientific">Thelonectria olida</name>
    <dbReference type="NCBI Taxonomy" id="1576542"/>
    <lineage>
        <taxon>Eukaryota</taxon>
        <taxon>Fungi</taxon>
        <taxon>Dikarya</taxon>
        <taxon>Ascomycota</taxon>
        <taxon>Pezizomycotina</taxon>
        <taxon>Sordariomycetes</taxon>
        <taxon>Hypocreomycetidae</taxon>
        <taxon>Hypocreales</taxon>
        <taxon>Nectriaceae</taxon>
        <taxon>Thelonectria</taxon>
    </lineage>
</organism>